<reference evidence="2" key="1">
    <citation type="submission" date="2020-11" db="EMBL/GenBank/DDBJ databases">
        <authorList>
            <person name="Tran Van P."/>
        </authorList>
    </citation>
    <scope>NUCLEOTIDE SEQUENCE</scope>
</reference>
<sequence>MTYETMDEARDQQPICLIPTAFTMSDTETYDLKTITFGPQEDPNENITDSTLSATKYPRCYNHLNKSAVDNILFLFTNTRSTQYAPGESGPILLNMLKQIRDNPLNVDIPYDKKTIYCFDNESFRYLVATVPPNNMQFSDDLTLEYKESWASSVRECDRLLERIVSLQPHKILDTLSLNNAKHNILLLIKPLADIAKHIADNQHQCEIHKRRVREFTGTIEQLREEMYVPSVDIKTVCLDKPKTVCTEGPCCEHVVVNGMSHVNYKSECHSPCYIPYNGGKVK</sequence>
<dbReference type="PANTHER" id="PTHR32046:SF11">
    <property type="entry name" value="IMMUNE-ASSOCIATED NUCLEOTIDE-BINDING PROTEIN 10-LIKE"/>
    <property type="match status" value="1"/>
</dbReference>
<evidence type="ECO:0000259" key="1">
    <source>
        <dbReference type="Pfam" id="PF26633"/>
    </source>
</evidence>
<dbReference type="InterPro" id="IPR058519">
    <property type="entry name" value="DUF8206"/>
</dbReference>
<dbReference type="OrthoDB" id="2386367at2759"/>
<proteinExistence type="predicted"/>
<name>A0A7R9LSZ7_9ACAR</name>
<dbReference type="Proteomes" id="UP000728032">
    <property type="component" value="Unassembled WGS sequence"/>
</dbReference>
<gene>
    <name evidence="2" type="ORF">ONB1V03_LOCUS6199</name>
</gene>
<dbReference type="Pfam" id="PF26633">
    <property type="entry name" value="DUF8206"/>
    <property type="match status" value="1"/>
</dbReference>
<protein>
    <recommendedName>
        <fullName evidence="1">DUF8206 domain-containing protein</fullName>
    </recommendedName>
</protein>
<dbReference type="AlphaFoldDB" id="A0A7R9LSZ7"/>
<dbReference type="EMBL" id="CAJPVJ010002708">
    <property type="protein sequence ID" value="CAG2166684.1"/>
    <property type="molecule type" value="Genomic_DNA"/>
</dbReference>
<dbReference type="PANTHER" id="PTHR32046">
    <property type="entry name" value="G DOMAIN-CONTAINING PROTEIN"/>
    <property type="match status" value="1"/>
</dbReference>
<dbReference type="EMBL" id="OC917533">
    <property type="protein sequence ID" value="CAD7647337.1"/>
    <property type="molecule type" value="Genomic_DNA"/>
</dbReference>
<organism evidence="2">
    <name type="scientific">Oppiella nova</name>
    <dbReference type="NCBI Taxonomy" id="334625"/>
    <lineage>
        <taxon>Eukaryota</taxon>
        <taxon>Metazoa</taxon>
        <taxon>Ecdysozoa</taxon>
        <taxon>Arthropoda</taxon>
        <taxon>Chelicerata</taxon>
        <taxon>Arachnida</taxon>
        <taxon>Acari</taxon>
        <taxon>Acariformes</taxon>
        <taxon>Sarcoptiformes</taxon>
        <taxon>Oribatida</taxon>
        <taxon>Brachypylina</taxon>
        <taxon>Oppioidea</taxon>
        <taxon>Oppiidae</taxon>
        <taxon>Oppiella</taxon>
    </lineage>
</organism>
<feature type="non-terminal residue" evidence="2">
    <location>
        <position position="1"/>
    </location>
</feature>
<evidence type="ECO:0000313" key="3">
    <source>
        <dbReference type="Proteomes" id="UP000728032"/>
    </source>
</evidence>
<evidence type="ECO:0000313" key="2">
    <source>
        <dbReference type="EMBL" id="CAD7647337.1"/>
    </source>
</evidence>
<accession>A0A7R9LSZ7</accession>
<keyword evidence="3" id="KW-1185">Reference proteome</keyword>
<feature type="domain" description="DUF8206" evidence="1">
    <location>
        <begin position="239"/>
        <end position="275"/>
    </location>
</feature>